<dbReference type="OMA" id="ANSQCEV"/>
<dbReference type="EMBL" id="CT868052">
    <property type="protein sequence ID" value="CAK67540.1"/>
    <property type="molecule type" value="Genomic_DNA"/>
</dbReference>
<dbReference type="Proteomes" id="UP000000600">
    <property type="component" value="Unassembled WGS sequence"/>
</dbReference>
<evidence type="ECO:0000313" key="1">
    <source>
        <dbReference type="EMBL" id="CAK67540.1"/>
    </source>
</evidence>
<dbReference type="HOGENOM" id="CLU_1605870_0_0_1"/>
<dbReference type="RefSeq" id="XP_001434937.1">
    <property type="nucleotide sequence ID" value="XM_001434900.1"/>
</dbReference>
<reference evidence="1 2" key="1">
    <citation type="journal article" date="2006" name="Nature">
        <title>Global trends of whole-genome duplications revealed by the ciliate Paramecium tetraurelia.</title>
        <authorList>
            <consortium name="Genoscope"/>
            <person name="Aury J.-M."/>
            <person name="Jaillon O."/>
            <person name="Duret L."/>
            <person name="Noel B."/>
            <person name="Jubin C."/>
            <person name="Porcel B.M."/>
            <person name="Segurens B."/>
            <person name="Daubin V."/>
            <person name="Anthouard V."/>
            <person name="Aiach N."/>
            <person name="Arnaiz O."/>
            <person name="Billaut A."/>
            <person name="Beisson J."/>
            <person name="Blanc I."/>
            <person name="Bouhouche K."/>
            <person name="Camara F."/>
            <person name="Duharcourt S."/>
            <person name="Guigo R."/>
            <person name="Gogendeau D."/>
            <person name="Katinka M."/>
            <person name="Keller A.-M."/>
            <person name="Kissmehl R."/>
            <person name="Klotz C."/>
            <person name="Koll F."/>
            <person name="Le Moue A."/>
            <person name="Lepere C."/>
            <person name="Malinsky S."/>
            <person name="Nowacki M."/>
            <person name="Nowak J.K."/>
            <person name="Plattner H."/>
            <person name="Poulain J."/>
            <person name="Ruiz F."/>
            <person name="Serrano V."/>
            <person name="Zagulski M."/>
            <person name="Dessen P."/>
            <person name="Betermier M."/>
            <person name="Weissenbach J."/>
            <person name="Scarpelli C."/>
            <person name="Schachter V."/>
            <person name="Sperling L."/>
            <person name="Meyer E."/>
            <person name="Cohen J."/>
            <person name="Wincker P."/>
        </authorList>
    </citation>
    <scope>NUCLEOTIDE SEQUENCE [LARGE SCALE GENOMIC DNA]</scope>
    <source>
        <strain evidence="1 2">Stock d4-2</strain>
    </source>
</reference>
<name>A0C9S3_PARTE</name>
<gene>
    <name evidence="1" type="ORF">GSPATT00006847001</name>
</gene>
<accession>A0C9S3</accession>
<organism evidence="1 2">
    <name type="scientific">Paramecium tetraurelia</name>
    <dbReference type="NCBI Taxonomy" id="5888"/>
    <lineage>
        <taxon>Eukaryota</taxon>
        <taxon>Sar</taxon>
        <taxon>Alveolata</taxon>
        <taxon>Ciliophora</taxon>
        <taxon>Intramacronucleata</taxon>
        <taxon>Oligohymenophorea</taxon>
        <taxon>Peniculida</taxon>
        <taxon>Parameciidae</taxon>
        <taxon>Paramecium</taxon>
    </lineage>
</organism>
<protein>
    <submittedName>
        <fullName evidence="1">Uncharacterized protein</fullName>
    </submittedName>
</protein>
<dbReference type="GeneID" id="5020722"/>
<dbReference type="OrthoDB" id="285836at2759"/>
<dbReference type="AlphaFoldDB" id="A0C9S3"/>
<dbReference type="InParanoid" id="A0C9S3"/>
<proteinExistence type="predicted"/>
<dbReference type="KEGG" id="ptm:GSPATT00006847001"/>
<keyword evidence="2" id="KW-1185">Reference proteome</keyword>
<sequence>MSYSQEFSPLSMKEEMFFKNETESTSLESQLQIANEKVNQLMQYQQQLRYILNLYLSEELEHLHYKYSEAQQENEILSSQLRQGPDEMKFLNCVLDMVRVCHPSDKQITLKYAWKWLKYVVDDYIELRKRNKSANSQCEVFNNPKKNSIVVGDLLRKNLQVTESQYLKHSKYNN</sequence>
<evidence type="ECO:0000313" key="2">
    <source>
        <dbReference type="Proteomes" id="UP000000600"/>
    </source>
</evidence>